<reference evidence="4" key="3">
    <citation type="submission" date="2015-06" db="UniProtKB">
        <authorList>
            <consortium name="EnsemblProtists"/>
        </authorList>
    </citation>
    <scope>IDENTIFICATION</scope>
</reference>
<dbReference type="SUPFAM" id="SSF82708">
    <property type="entry name" value="R3H domain"/>
    <property type="match status" value="1"/>
</dbReference>
<evidence type="ECO:0000259" key="2">
    <source>
        <dbReference type="Pfam" id="PF13902"/>
    </source>
</evidence>
<evidence type="ECO:0000313" key="5">
    <source>
        <dbReference type="Proteomes" id="UP000011087"/>
    </source>
</evidence>
<dbReference type="EnsemblProtists" id="EKX52686">
    <property type="protein sequence ID" value="EKX52686"/>
    <property type="gene ID" value="GUITHDRAFT_101844"/>
</dbReference>
<dbReference type="InterPro" id="IPR039629">
    <property type="entry name" value="R3HDM4"/>
</dbReference>
<gene>
    <name evidence="3" type="ORF">GUITHDRAFT_101844</name>
</gene>
<dbReference type="Pfam" id="PF13902">
    <property type="entry name" value="R3H-assoc"/>
    <property type="match status" value="1"/>
</dbReference>
<dbReference type="InterPro" id="IPR025952">
    <property type="entry name" value="R3H-assoc_dom"/>
</dbReference>
<feature type="domain" description="R3H-associated N-terminal" evidence="2">
    <location>
        <begin position="31"/>
        <end position="143"/>
    </location>
</feature>
<dbReference type="GO" id="GO:0003676">
    <property type="term" value="F:nucleic acid binding"/>
    <property type="evidence" value="ECO:0007669"/>
    <property type="project" value="InterPro"/>
</dbReference>
<dbReference type="PANTHER" id="PTHR32019">
    <property type="entry name" value="R3H DOMAIN-CONTAINING PROTEIN 4"/>
    <property type="match status" value="1"/>
</dbReference>
<sequence>MDMDEEQWAPQASNQGRFPSPSLKRTRSPGHQRDSLKSRYSPGRPGSRRHQRWRNEMDMREPLDEAELRELFSMNWKSKFEELFEGENMQLWNEFCMSSEEEQRAMLKTMNPEVKGPTKLSPTDDPKMLFNRLDRRVKTLLKKGVARDFVIEFETALCKLLHPSKYMDVKDDEKEATLEVHSSSTGASVVLQDSMKRMLAHAICLFHSVQSFTRDSKETKGEKRLIMSWNREEYASSVHPRKLLHEYLEEIG</sequence>
<reference evidence="5" key="2">
    <citation type="submission" date="2012-11" db="EMBL/GenBank/DDBJ databases">
        <authorList>
            <person name="Kuo A."/>
            <person name="Curtis B.A."/>
            <person name="Tanifuji G."/>
            <person name="Burki F."/>
            <person name="Gruber A."/>
            <person name="Irimia M."/>
            <person name="Maruyama S."/>
            <person name="Arias M.C."/>
            <person name="Ball S.G."/>
            <person name="Gile G.H."/>
            <person name="Hirakawa Y."/>
            <person name="Hopkins J.F."/>
            <person name="Rensing S.A."/>
            <person name="Schmutz J."/>
            <person name="Symeonidi A."/>
            <person name="Elias M."/>
            <person name="Eveleigh R.J."/>
            <person name="Herman E.K."/>
            <person name="Klute M.J."/>
            <person name="Nakayama T."/>
            <person name="Obornik M."/>
            <person name="Reyes-Prieto A."/>
            <person name="Armbrust E.V."/>
            <person name="Aves S.J."/>
            <person name="Beiko R.G."/>
            <person name="Coutinho P."/>
            <person name="Dacks J.B."/>
            <person name="Durnford D.G."/>
            <person name="Fast N.M."/>
            <person name="Green B.R."/>
            <person name="Grisdale C."/>
            <person name="Hempe F."/>
            <person name="Henrissat B."/>
            <person name="Hoppner M.P."/>
            <person name="Ishida K.-I."/>
            <person name="Kim E."/>
            <person name="Koreny L."/>
            <person name="Kroth P.G."/>
            <person name="Liu Y."/>
            <person name="Malik S.-B."/>
            <person name="Maier U.G."/>
            <person name="McRose D."/>
            <person name="Mock T."/>
            <person name="Neilson J.A."/>
            <person name="Onodera N.T."/>
            <person name="Poole A.M."/>
            <person name="Pritham E.J."/>
            <person name="Richards T.A."/>
            <person name="Rocap G."/>
            <person name="Roy S.W."/>
            <person name="Sarai C."/>
            <person name="Schaack S."/>
            <person name="Shirato S."/>
            <person name="Slamovits C.H."/>
            <person name="Spencer D.F."/>
            <person name="Suzuki S."/>
            <person name="Worden A.Z."/>
            <person name="Zauner S."/>
            <person name="Barry K."/>
            <person name="Bell C."/>
            <person name="Bharti A.K."/>
            <person name="Crow J.A."/>
            <person name="Grimwood J."/>
            <person name="Kramer R."/>
            <person name="Lindquist E."/>
            <person name="Lucas S."/>
            <person name="Salamov A."/>
            <person name="McFadden G.I."/>
            <person name="Lane C.E."/>
            <person name="Keeling P.J."/>
            <person name="Gray M.W."/>
            <person name="Grigoriev I.V."/>
            <person name="Archibald J.M."/>
        </authorList>
    </citation>
    <scope>NUCLEOTIDE SEQUENCE</scope>
    <source>
        <strain evidence="5">CCMP2712</strain>
    </source>
</reference>
<dbReference type="PANTHER" id="PTHR32019:SF2">
    <property type="entry name" value="R3H DOMAIN-CONTAINING PROTEIN 4"/>
    <property type="match status" value="1"/>
</dbReference>
<evidence type="ECO:0000256" key="1">
    <source>
        <dbReference type="SAM" id="MobiDB-lite"/>
    </source>
</evidence>
<dbReference type="KEGG" id="gtt:GUITHDRAFT_101844"/>
<keyword evidence="5" id="KW-1185">Reference proteome</keyword>
<feature type="region of interest" description="Disordered" evidence="1">
    <location>
        <begin position="1"/>
        <end position="58"/>
    </location>
</feature>
<protein>
    <recommendedName>
        <fullName evidence="2">R3H-associated N-terminal domain-containing protein</fullName>
    </recommendedName>
</protein>
<dbReference type="Proteomes" id="UP000011087">
    <property type="component" value="Unassembled WGS sequence"/>
</dbReference>
<dbReference type="RefSeq" id="XP_005839666.1">
    <property type="nucleotide sequence ID" value="XM_005839609.1"/>
</dbReference>
<accession>L1JVS4</accession>
<dbReference type="HOGENOM" id="CLU_1104510_0_0_1"/>
<evidence type="ECO:0000313" key="3">
    <source>
        <dbReference type="EMBL" id="EKX52686.1"/>
    </source>
</evidence>
<dbReference type="EMBL" id="JH992972">
    <property type="protein sequence ID" value="EKX52686.1"/>
    <property type="molecule type" value="Genomic_DNA"/>
</dbReference>
<name>L1JVS4_GUITC</name>
<dbReference type="AlphaFoldDB" id="L1JVS4"/>
<dbReference type="InterPro" id="IPR036867">
    <property type="entry name" value="R3H_dom_sf"/>
</dbReference>
<dbReference type="OrthoDB" id="75169at2759"/>
<organism evidence="3">
    <name type="scientific">Guillardia theta (strain CCMP2712)</name>
    <name type="common">Cryptophyte</name>
    <dbReference type="NCBI Taxonomy" id="905079"/>
    <lineage>
        <taxon>Eukaryota</taxon>
        <taxon>Cryptophyceae</taxon>
        <taxon>Pyrenomonadales</taxon>
        <taxon>Geminigeraceae</taxon>
        <taxon>Guillardia</taxon>
    </lineage>
</organism>
<evidence type="ECO:0000313" key="4">
    <source>
        <dbReference type="EnsemblProtists" id="EKX52686"/>
    </source>
</evidence>
<proteinExistence type="predicted"/>
<reference evidence="3 5" key="1">
    <citation type="journal article" date="2012" name="Nature">
        <title>Algal genomes reveal evolutionary mosaicism and the fate of nucleomorphs.</title>
        <authorList>
            <consortium name="DOE Joint Genome Institute"/>
            <person name="Curtis B.A."/>
            <person name="Tanifuji G."/>
            <person name="Burki F."/>
            <person name="Gruber A."/>
            <person name="Irimia M."/>
            <person name="Maruyama S."/>
            <person name="Arias M.C."/>
            <person name="Ball S.G."/>
            <person name="Gile G.H."/>
            <person name="Hirakawa Y."/>
            <person name="Hopkins J.F."/>
            <person name="Kuo A."/>
            <person name="Rensing S.A."/>
            <person name="Schmutz J."/>
            <person name="Symeonidi A."/>
            <person name="Elias M."/>
            <person name="Eveleigh R.J."/>
            <person name="Herman E.K."/>
            <person name="Klute M.J."/>
            <person name="Nakayama T."/>
            <person name="Obornik M."/>
            <person name="Reyes-Prieto A."/>
            <person name="Armbrust E.V."/>
            <person name="Aves S.J."/>
            <person name="Beiko R.G."/>
            <person name="Coutinho P."/>
            <person name="Dacks J.B."/>
            <person name="Durnford D.G."/>
            <person name="Fast N.M."/>
            <person name="Green B.R."/>
            <person name="Grisdale C.J."/>
            <person name="Hempel F."/>
            <person name="Henrissat B."/>
            <person name="Hoppner M.P."/>
            <person name="Ishida K."/>
            <person name="Kim E."/>
            <person name="Koreny L."/>
            <person name="Kroth P.G."/>
            <person name="Liu Y."/>
            <person name="Malik S.B."/>
            <person name="Maier U.G."/>
            <person name="McRose D."/>
            <person name="Mock T."/>
            <person name="Neilson J.A."/>
            <person name="Onodera N.T."/>
            <person name="Poole A.M."/>
            <person name="Pritham E.J."/>
            <person name="Richards T.A."/>
            <person name="Rocap G."/>
            <person name="Roy S.W."/>
            <person name="Sarai C."/>
            <person name="Schaack S."/>
            <person name="Shirato S."/>
            <person name="Slamovits C.H."/>
            <person name="Spencer D.F."/>
            <person name="Suzuki S."/>
            <person name="Worden A.Z."/>
            <person name="Zauner S."/>
            <person name="Barry K."/>
            <person name="Bell C."/>
            <person name="Bharti A.K."/>
            <person name="Crow J.A."/>
            <person name="Grimwood J."/>
            <person name="Kramer R."/>
            <person name="Lindquist E."/>
            <person name="Lucas S."/>
            <person name="Salamov A."/>
            <person name="McFadden G.I."/>
            <person name="Lane C.E."/>
            <person name="Keeling P.J."/>
            <person name="Gray M.W."/>
            <person name="Grigoriev I.V."/>
            <person name="Archibald J.M."/>
        </authorList>
    </citation>
    <scope>NUCLEOTIDE SEQUENCE</scope>
    <source>
        <strain evidence="3 5">CCMP2712</strain>
    </source>
</reference>
<dbReference type="PaxDb" id="55529-EKX52686"/>
<dbReference type="GeneID" id="17309275"/>